<dbReference type="Proteomes" id="UP000712281">
    <property type="component" value="Unassembled WGS sequence"/>
</dbReference>
<name>A0A8S9KXA2_BRACR</name>
<protein>
    <submittedName>
        <fullName evidence="2">Uncharacterized protein</fullName>
    </submittedName>
</protein>
<evidence type="ECO:0000313" key="3">
    <source>
        <dbReference type="Proteomes" id="UP000712281"/>
    </source>
</evidence>
<sequence>MMPMYAINKQRSLEVSTGEQSWIRDCPEGDSERVIGKARETKPWSDYPNPMESTPNVVFRSREAESLGIQTDEEKPRDELELMRSKLMEAESHRRHMLLSAGGGGCKTRLLGYQKRSPTRSSDSQFHLGTRVQDGEALTYATESGDKRNQRRQQKDCRGRCSDNTRTWGTSDAYLTQIQRNTNPRSTKQTMPPTNNLTSTTSLSLSIDIRDIPICLFGHQIWPRSLSDDTEMHPDVDLDAGSGRNPARTRERK</sequence>
<evidence type="ECO:0000313" key="2">
    <source>
        <dbReference type="EMBL" id="KAF2599714.1"/>
    </source>
</evidence>
<feature type="compositionally biased region" description="Basic and acidic residues" evidence="1">
    <location>
        <begin position="144"/>
        <end position="162"/>
    </location>
</feature>
<feature type="region of interest" description="Disordered" evidence="1">
    <location>
        <begin position="133"/>
        <end position="162"/>
    </location>
</feature>
<accession>A0A8S9KXA2</accession>
<evidence type="ECO:0000256" key="1">
    <source>
        <dbReference type="SAM" id="MobiDB-lite"/>
    </source>
</evidence>
<organism evidence="2 3">
    <name type="scientific">Brassica cretica</name>
    <name type="common">Mustard</name>
    <dbReference type="NCBI Taxonomy" id="69181"/>
    <lineage>
        <taxon>Eukaryota</taxon>
        <taxon>Viridiplantae</taxon>
        <taxon>Streptophyta</taxon>
        <taxon>Embryophyta</taxon>
        <taxon>Tracheophyta</taxon>
        <taxon>Spermatophyta</taxon>
        <taxon>Magnoliopsida</taxon>
        <taxon>eudicotyledons</taxon>
        <taxon>Gunneridae</taxon>
        <taxon>Pentapetalae</taxon>
        <taxon>rosids</taxon>
        <taxon>malvids</taxon>
        <taxon>Brassicales</taxon>
        <taxon>Brassicaceae</taxon>
        <taxon>Brassiceae</taxon>
        <taxon>Brassica</taxon>
    </lineage>
</organism>
<gene>
    <name evidence="2" type="ORF">F2Q68_00008834</name>
</gene>
<proteinExistence type="predicted"/>
<dbReference type="AlphaFoldDB" id="A0A8S9KXA2"/>
<dbReference type="EMBL" id="QGKW02000717">
    <property type="protein sequence ID" value="KAF2599714.1"/>
    <property type="molecule type" value="Genomic_DNA"/>
</dbReference>
<feature type="region of interest" description="Disordered" evidence="1">
    <location>
        <begin position="232"/>
        <end position="253"/>
    </location>
</feature>
<comment type="caution">
    <text evidence="2">The sequence shown here is derived from an EMBL/GenBank/DDBJ whole genome shotgun (WGS) entry which is preliminary data.</text>
</comment>
<reference evidence="2" key="1">
    <citation type="submission" date="2019-12" db="EMBL/GenBank/DDBJ databases">
        <title>Genome sequencing and annotation of Brassica cretica.</title>
        <authorList>
            <person name="Studholme D.J."/>
            <person name="Sarris P.F."/>
        </authorList>
    </citation>
    <scope>NUCLEOTIDE SEQUENCE</scope>
    <source>
        <strain evidence="2">PFS-001/15</strain>
        <tissue evidence="2">Leaf</tissue>
    </source>
</reference>